<dbReference type="GeneID" id="111122891"/>
<keyword evidence="4" id="KW-1185">Reference proteome</keyword>
<protein>
    <submittedName>
        <fullName evidence="5 6">Uncharacterized protein LOC111122891</fullName>
    </submittedName>
</protein>
<evidence type="ECO:0000259" key="3">
    <source>
        <dbReference type="PROSITE" id="PS50835"/>
    </source>
</evidence>
<evidence type="ECO:0000256" key="2">
    <source>
        <dbReference type="SAM" id="SignalP"/>
    </source>
</evidence>
<dbReference type="RefSeq" id="XP_022320627.1">
    <property type="nucleotide sequence ID" value="XM_022464919.1"/>
</dbReference>
<keyword evidence="1" id="KW-1133">Transmembrane helix</keyword>
<evidence type="ECO:0000313" key="4">
    <source>
        <dbReference type="Proteomes" id="UP000694844"/>
    </source>
</evidence>
<dbReference type="SUPFAM" id="SSF48726">
    <property type="entry name" value="Immunoglobulin"/>
    <property type="match status" value="1"/>
</dbReference>
<evidence type="ECO:0000313" key="5">
    <source>
        <dbReference type="RefSeq" id="XP_022320627.1"/>
    </source>
</evidence>
<reference evidence="5 6" key="1">
    <citation type="submission" date="2025-04" db="UniProtKB">
        <authorList>
            <consortium name="RefSeq"/>
        </authorList>
    </citation>
    <scope>IDENTIFICATION</scope>
    <source>
        <tissue evidence="5 6">Whole sample</tissue>
    </source>
</reference>
<keyword evidence="1" id="KW-0472">Membrane</keyword>
<keyword evidence="1" id="KW-0812">Transmembrane</keyword>
<dbReference type="Gene3D" id="2.60.40.10">
    <property type="entry name" value="Immunoglobulins"/>
    <property type="match status" value="1"/>
</dbReference>
<feature type="transmembrane region" description="Helical" evidence="1">
    <location>
        <begin position="134"/>
        <end position="157"/>
    </location>
</feature>
<evidence type="ECO:0000256" key="1">
    <source>
        <dbReference type="SAM" id="Phobius"/>
    </source>
</evidence>
<feature type="signal peptide" evidence="2">
    <location>
        <begin position="1"/>
        <end position="18"/>
    </location>
</feature>
<dbReference type="PROSITE" id="PS50835">
    <property type="entry name" value="IG_LIKE"/>
    <property type="match status" value="1"/>
</dbReference>
<dbReference type="InterPro" id="IPR013783">
    <property type="entry name" value="Ig-like_fold"/>
</dbReference>
<accession>A0A8B8CXM5</accession>
<feature type="domain" description="Ig-like" evidence="3">
    <location>
        <begin position="31"/>
        <end position="113"/>
    </location>
</feature>
<dbReference type="RefSeq" id="XP_022320629.1">
    <property type="nucleotide sequence ID" value="XM_022464921.1"/>
</dbReference>
<sequence>MNLSATLLLVGLTACVKGELYSELFHWAQVVEENKMVTLMCDEPRLGINTTDETGSVKWYKPSGSLIRTFDNNYKLEKVGGFYNMKLTVYRVNSTNHGIYRCELTKTDSNTIFLIRGANVRGPKYTRFLDEYEYNVIVAVVATVVFLVPLLSACGVWKFRYREEEEEKANVFDMASREDNGSGPVMTEIPGKTIASKAEAPEGNGAYENMATDTRL</sequence>
<feature type="chain" id="PRO_5044666207" evidence="2">
    <location>
        <begin position="19"/>
        <end position="216"/>
    </location>
</feature>
<dbReference type="InterPro" id="IPR036179">
    <property type="entry name" value="Ig-like_dom_sf"/>
</dbReference>
<dbReference type="OrthoDB" id="6143278at2759"/>
<keyword evidence="2" id="KW-0732">Signal</keyword>
<gene>
    <name evidence="5 6" type="primary">LOC111122891</name>
</gene>
<organism evidence="4 5">
    <name type="scientific">Crassostrea virginica</name>
    <name type="common">Eastern oyster</name>
    <dbReference type="NCBI Taxonomy" id="6565"/>
    <lineage>
        <taxon>Eukaryota</taxon>
        <taxon>Metazoa</taxon>
        <taxon>Spiralia</taxon>
        <taxon>Lophotrochozoa</taxon>
        <taxon>Mollusca</taxon>
        <taxon>Bivalvia</taxon>
        <taxon>Autobranchia</taxon>
        <taxon>Pteriomorphia</taxon>
        <taxon>Ostreida</taxon>
        <taxon>Ostreoidea</taxon>
        <taxon>Ostreidae</taxon>
        <taxon>Crassostrea</taxon>
    </lineage>
</organism>
<evidence type="ECO:0000313" key="6">
    <source>
        <dbReference type="RefSeq" id="XP_022320629.1"/>
    </source>
</evidence>
<dbReference type="AlphaFoldDB" id="A0A8B8CXM5"/>
<name>A0A8B8CXM5_CRAVI</name>
<proteinExistence type="predicted"/>
<dbReference type="KEGG" id="cvn:111122891"/>
<dbReference type="Proteomes" id="UP000694844">
    <property type="component" value="Chromosome 3"/>
</dbReference>
<dbReference type="InterPro" id="IPR007110">
    <property type="entry name" value="Ig-like_dom"/>
</dbReference>